<comment type="similarity">
    <text evidence="7">Belongs to the acyl carrier protein (ACP) family.</text>
</comment>
<dbReference type="Gene3D" id="1.10.1200.10">
    <property type="entry name" value="ACP-like"/>
    <property type="match status" value="1"/>
</dbReference>
<dbReference type="GO" id="GO:0016020">
    <property type="term" value="C:membrane"/>
    <property type="evidence" value="ECO:0007669"/>
    <property type="project" value="GOC"/>
</dbReference>
<dbReference type="Pfam" id="PF00550">
    <property type="entry name" value="PP-binding"/>
    <property type="match status" value="1"/>
</dbReference>
<evidence type="ECO:0000313" key="10">
    <source>
        <dbReference type="Proteomes" id="UP000320386"/>
    </source>
</evidence>
<reference evidence="9 10" key="1">
    <citation type="submission" date="2019-02" db="EMBL/GenBank/DDBJ databases">
        <title>Deep-cultivation of Planctomycetes and their phenomic and genomic characterization uncovers novel biology.</title>
        <authorList>
            <person name="Wiegand S."/>
            <person name="Jogler M."/>
            <person name="Boedeker C."/>
            <person name="Pinto D."/>
            <person name="Vollmers J."/>
            <person name="Rivas-Marin E."/>
            <person name="Kohn T."/>
            <person name="Peeters S.H."/>
            <person name="Heuer A."/>
            <person name="Rast P."/>
            <person name="Oberbeckmann S."/>
            <person name="Bunk B."/>
            <person name="Jeske O."/>
            <person name="Meyerdierks A."/>
            <person name="Storesund J.E."/>
            <person name="Kallscheuer N."/>
            <person name="Luecker S."/>
            <person name="Lage O.M."/>
            <person name="Pohl T."/>
            <person name="Merkel B.J."/>
            <person name="Hornburger P."/>
            <person name="Mueller R.-W."/>
            <person name="Bruemmer F."/>
            <person name="Labrenz M."/>
            <person name="Spormann A.M."/>
            <person name="Op den Camp H."/>
            <person name="Overmann J."/>
            <person name="Amann R."/>
            <person name="Jetten M.S.M."/>
            <person name="Mascher T."/>
            <person name="Medema M.H."/>
            <person name="Devos D.P."/>
            <person name="Kaster A.-K."/>
            <person name="Ovreas L."/>
            <person name="Rohde M."/>
            <person name="Galperin M.Y."/>
            <person name="Jogler C."/>
        </authorList>
    </citation>
    <scope>NUCLEOTIDE SEQUENCE [LARGE SCALE GENOMIC DNA]</scope>
    <source>
        <strain evidence="9 10">Pan265</strain>
    </source>
</reference>
<evidence type="ECO:0000259" key="8">
    <source>
        <dbReference type="PROSITE" id="PS50075"/>
    </source>
</evidence>
<dbReference type="RefSeq" id="WP_145445276.1">
    <property type="nucleotide sequence ID" value="NZ_CP036280.1"/>
</dbReference>
<comment type="subcellular location">
    <subcellularLocation>
        <location evidence="7">Cytoplasm</location>
    </subcellularLocation>
</comment>
<dbReference type="PROSITE" id="PS00012">
    <property type="entry name" value="PHOSPHOPANTETHEINE"/>
    <property type="match status" value="1"/>
</dbReference>
<dbReference type="Proteomes" id="UP000320386">
    <property type="component" value="Chromosome"/>
</dbReference>
<comment type="pathway">
    <text evidence="7">Lipid metabolism; fatty acid biosynthesis.</text>
</comment>
<comment type="function">
    <text evidence="7">Carrier of the growing fatty acid chain in fatty acid biosynthesis.</text>
</comment>
<gene>
    <name evidence="9" type="primary">acpP_2</name>
    <name evidence="7" type="synonym">acpP</name>
    <name evidence="9" type="ORF">Pan265_09920</name>
</gene>
<sequence length="131" mass="14439">MAMSTDEVFDKVRTVLEDALGVDPDEVTPEATLGPDLGAESIDFLDIAFRLEKEFGIKIDQTEMMPSDVLNDAKYVQDGKLTDAGIAELKEKMPHADLTDLEASREVDDFAKVFTVEAIVKFVETKLNQAA</sequence>
<dbReference type="UniPathway" id="UPA00094"/>
<keyword evidence="3 7" id="KW-0597">Phosphoprotein</keyword>
<keyword evidence="10" id="KW-1185">Reference proteome</keyword>
<keyword evidence="6 7" id="KW-0275">Fatty acid biosynthesis</keyword>
<keyword evidence="5 7" id="KW-0443">Lipid metabolism</keyword>
<proteinExistence type="inferred from homology"/>
<dbReference type="HAMAP" id="MF_01217">
    <property type="entry name" value="Acyl_carrier"/>
    <property type="match status" value="1"/>
</dbReference>
<dbReference type="InterPro" id="IPR006162">
    <property type="entry name" value="Ppantetheine_attach_site"/>
</dbReference>
<evidence type="ECO:0000256" key="5">
    <source>
        <dbReference type="ARBA" id="ARBA00023098"/>
    </source>
</evidence>
<dbReference type="GO" id="GO:0000035">
    <property type="term" value="F:acyl binding"/>
    <property type="evidence" value="ECO:0007669"/>
    <property type="project" value="TreeGrafter"/>
</dbReference>
<name>A0A518BVY2_9BACT</name>
<comment type="PTM">
    <text evidence="7">4'-phosphopantetheine is transferred from CoA to a specific serine of apo-ACP by AcpS. This modification is essential for activity because fatty acids are bound in thioester linkage to the sulfhydryl of the prosthetic group.</text>
</comment>
<evidence type="ECO:0000313" key="9">
    <source>
        <dbReference type="EMBL" id="QDU71143.1"/>
    </source>
</evidence>
<evidence type="ECO:0000256" key="6">
    <source>
        <dbReference type="ARBA" id="ARBA00023160"/>
    </source>
</evidence>
<evidence type="ECO:0000256" key="1">
    <source>
        <dbReference type="ARBA" id="ARBA00022450"/>
    </source>
</evidence>
<accession>A0A518BVY2</accession>
<evidence type="ECO:0000256" key="7">
    <source>
        <dbReference type="HAMAP-Rule" id="MF_01217"/>
    </source>
</evidence>
<feature type="domain" description="Carrier" evidence="8">
    <location>
        <begin position="6"/>
        <end position="81"/>
    </location>
</feature>
<dbReference type="KEGG" id="mcad:Pan265_09920"/>
<dbReference type="AlphaFoldDB" id="A0A518BVY2"/>
<feature type="modified residue" description="O-(pantetheine 4'-phosphoryl)serine" evidence="7">
    <location>
        <position position="41"/>
    </location>
</feature>
<dbReference type="InterPro" id="IPR036736">
    <property type="entry name" value="ACP-like_sf"/>
</dbReference>
<dbReference type="PROSITE" id="PS50075">
    <property type="entry name" value="CARRIER"/>
    <property type="match status" value="1"/>
</dbReference>
<dbReference type="PANTHER" id="PTHR20863">
    <property type="entry name" value="ACYL CARRIER PROTEIN"/>
    <property type="match status" value="1"/>
</dbReference>
<dbReference type="InterPro" id="IPR009081">
    <property type="entry name" value="PP-bd_ACP"/>
</dbReference>
<protein>
    <recommendedName>
        <fullName evidence="7">Acyl carrier protein</fullName>
        <shortName evidence="7">ACP</shortName>
    </recommendedName>
</protein>
<evidence type="ECO:0000256" key="4">
    <source>
        <dbReference type="ARBA" id="ARBA00022832"/>
    </source>
</evidence>
<dbReference type="OrthoDB" id="9809025at2"/>
<dbReference type="GO" id="GO:0005829">
    <property type="term" value="C:cytosol"/>
    <property type="evidence" value="ECO:0007669"/>
    <property type="project" value="TreeGrafter"/>
</dbReference>
<evidence type="ECO:0000256" key="2">
    <source>
        <dbReference type="ARBA" id="ARBA00022516"/>
    </source>
</evidence>
<dbReference type="GO" id="GO:0009245">
    <property type="term" value="P:lipid A biosynthetic process"/>
    <property type="evidence" value="ECO:0007669"/>
    <property type="project" value="TreeGrafter"/>
</dbReference>
<dbReference type="SUPFAM" id="SSF47336">
    <property type="entry name" value="ACP-like"/>
    <property type="match status" value="1"/>
</dbReference>
<dbReference type="PANTHER" id="PTHR20863:SF76">
    <property type="entry name" value="CARRIER DOMAIN-CONTAINING PROTEIN"/>
    <property type="match status" value="1"/>
</dbReference>
<keyword evidence="4 7" id="KW-0276">Fatty acid metabolism</keyword>
<organism evidence="9 10">
    <name type="scientific">Mucisphaera calidilacus</name>
    <dbReference type="NCBI Taxonomy" id="2527982"/>
    <lineage>
        <taxon>Bacteria</taxon>
        <taxon>Pseudomonadati</taxon>
        <taxon>Planctomycetota</taxon>
        <taxon>Phycisphaerae</taxon>
        <taxon>Phycisphaerales</taxon>
        <taxon>Phycisphaeraceae</taxon>
        <taxon>Mucisphaera</taxon>
    </lineage>
</organism>
<evidence type="ECO:0000256" key="3">
    <source>
        <dbReference type="ARBA" id="ARBA00022553"/>
    </source>
</evidence>
<dbReference type="InterPro" id="IPR003231">
    <property type="entry name" value="ACP"/>
</dbReference>
<dbReference type="EMBL" id="CP036280">
    <property type="protein sequence ID" value="QDU71143.1"/>
    <property type="molecule type" value="Genomic_DNA"/>
</dbReference>
<keyword evidence="1 7" id="KW-0596">Phosphopantetheine</keyword>
<dbReference type="GO" id="GO:0000036">
    <property type="term" value="F:acyl carrier activity"/>
    <property type="evidence" value="ECO:0007669"/>
    <property type="project" value="UniProtKB-UniRule"/>
</dbReference>
<keyword evidence="2 7" id="KW-0444">Lipid biosynthesis</keyword>
<keyword evidence="7" id="KW-0963">Cytoplasm</keyword>